<organism evidence="1 2">
    <name type="scientific">Russula ochroleuca</name>
    <dbReference type="NCBI Taxonomy" id="152965"/>
    <lineage>
        <taxon>Eukaryota</taxon>
        <taxon>Fungi</taxon>
        <taxon>Dikarya</taxon>
        <taxon>Basidiomycota</taxon>
        <taxon>Agaricomycotina</taxon>
        <taxon>Agaricomycetes</taxon>
        <taxon>Russulales</taxon>
        <taxon>Russulaceae</taxon>
        <taxon>Russula</taxon>
    </lineage>
</organism>
<name>A0A9P5MY41_9AGAM</name>
<accession>A0A9P5MY41</accession>
<keyword evidence="2" id="KW-1185">Reference proteome</keyword>
<protein>
    <submittedName>
        <fullName evidence="1">Uncharacterized protein</fullName>
    </submittedName>
</protein>
<dbReference type="EMBL" id="WHVB01000006">
    <property type="protein sequence ID" value="KAF8481562.1"/>
    <property type="molecule type" value="Genomic_DNA"/>
</dbReference>
<sequence length="209" mass="22609">MGNYCPRAMQSYVYRARVATTQSQDKVPLVAAGGEVAVVSGHSPLCRASVGIVKPPTEPPRAAIALPVRDAIATRWLGVPRLLLMLCTDKNVLGSDYETSLYAGQGVGRLEFTCLLPERVTKWITWVMPLAREPLTVAQLMLWLDMKVCGLESLWLARMDHSGHMKCTDSKGVCHSSVSPGDAAAHVSSSKELIQSAISTSMANPVFID</sequence>
<comment type="caution">
    <text evidence="1">The sequence shown here is derived from an EMBL/GenBank/DDBJ whole genome shotgun (WGS) entry which is preliminary data.</text>
</comment>
<dbReference type="Proteomes" id="UP000759537">
    <property type="component" value="Unassembled WGS sequence"/>
</dbReference>
<evidence type="ECO:0000313" key="1">
    <source>
        <dbReference type="EMBL" id="KAF8481562.1"/>
    </source>
</evidence>
<proteinExistence type="predicted"/>
<reference evidence="1" key="2">
    <citation type="journal article" date="2020" name="Nat. Commun.">
        <title>Large-scale genome sequencing of mycorrhizal fungi provides insights into the early evolution of symbiotic traits.</title>
        <authorList>
            <person name="Miyauchi S."/>
            <person name="Kiss E."/>
            <person name="Kuo A."/>
            <person name="Drula E."/>
            <person name="Kohler A."/>
            <person name="Sanchez-Garcia M."/>
            <person name="Morin E."/>
            <person name="Andreopoulos B."/>
            <person name="Barry K.W."/>
            <person name="Bonito G."/>
            <person name="Buee M."/>
            <person name="Carver A."/>
            <person name="Chen C."/>
            <person name="Cichocki N."/>
            <person name="Clum A."/>
            <person name="Culley D."/>
            <person name="Crous P.W."/>
            <person name="Fauchery L."/>
            <person name="Girlanda M."/>
            <person name="Hayes R.D."/>
            <person name="Keri Z."/>
            <person name="LaButti K."/>
            <person name="Lipzen A."/>
            <person name="Lombard V."/>
            <person name="Magnuson J."/>
            <person name="Maillard F."/>
            <person name="Murat C."/>
            <person name="Nolan M."/>
            <person name="Ohm R.A."/>
            <person name="Pangilinan J."/>
            <person name="Pereira M.F."/>
            <person name="Perotto S."/>
            <person name="Peter M."/>
            <person name="Pfister S."/>
            <person name="Riley R."/>
            <person name="Sitrit Y."/>
            <person name="Stielow J.B."/>
            <person name="Szollosi G."/>
            <person name="Zifcakova L."/>
            <person name="Stursova M."/>
            <person name="Spatafora J.W."/>
            <person name="Tedersoo L."/>
            <person name="Vaario L.M."/>
            <person name="Yamada A."/>
            <person name="Yan M."/>
            <person name="Wang P."/>
            <person name="Xu J."/>
            <person name="Bruns T."/>
            <person name="Baldrian P."/>
            <person name="Vilgalys R."/>
            <person name="Dunand C."/>
            <person name="Henrissat B."/>
            <person name="Grigoriev I.V."/>
            <person name="Hibbett D."/>
            <person name="Nagy L.G."/>
            <person name="Martin F.M."/>
        </authorList>
    </citation>
    <scope>NUCLEOTIDE SEQUENCE</scope>
    <source>
        <strain evidence="1">Prilba</strain>
    </source>
</reference>
<dbReference type="AlphaFoldDB" id="A0A9P5MY41"/>
<reference evidence="1" key="1">
    <citation type="submission" date="2019-10" db="EMBL/GenBank/DDBJ databases">
        <authorList>
            <consortium name="DOE Joint Genome Institute"/>
            <person name="Kuo A."/>
            <person name="Miyauchi S."/>
            <person name="Kiss E."/>
            <person name="Drula E."/>
            <person name="Kohler A."/>
            <person name="Sanchez-Garcia M."/>
            <person name="Andreopoulos B."/>
            <person name="Barry K.W."/>
            <person name="Bonito G."/>
            <person name="Buee M."/>
            <person name="Carver A."/>
            <person name="Chen C."/>
            <person name="Cichocki N."/>
            <person name="Clum A."/>
            <person name="Culley D."/>
            <person name="Crous P.W."/>
            <person name="Fauchery L."/>
            <person name="Girlanda M."/>
            <person name="Hayes R."/>
            <person name="Keri Z."/>
            <person name="LaButti K."/>
            <person name="Lipzen A."/>
            <person name="Lombard V."/>
            <person name="Magnuson J."/>
            <person name="Maillard F."/>
            <person name="Morin E."/>
            <person name="Murat C."/>
            <person name="Nolan M."/>
            <person name="Ohm R."/>
            <person name="Pangilinan J."/>
            <person name="Pereira M."/>
            <person name="Perotto S."/>
            <person name="Peter M."/>
            <person name="Riley R."/>
            <person name="Sitrit Y."/>
            <person name="Stielow B."/>
            <person name="Szollosi G."/>
            <person name="Zifcakova L."/>
            <person name="Stursova M."/>
            <person name="Spatafora J.W."/>
            <person name="Tedersoo L."/>
            <person name="Vaario L.-M."/>
            <person name="Yamada A."/>
            <person name="Yan M."/>
            <person name="Wang P."/>
            <person name="Xu J."/>
            <person name="Bruns T."/>
            <person name="Baldrian P."/>
            <person name="Vilgalys R."/>
            <person name="Henrissat B."/>
            <person name="Grigoriev I.V."/>
            <person name="Hibbett D."/>
            <person name="Nagy L.G."/>
            <person name="Martin F.M."/>
        </authorList>
    </citation>
    <scope>NUCLEOTIDE SEQUENCE</scope>
    <source>
        <strain evidence="1">Prilba</strain>
    </source>
</reference>
<evidence type="ECO:0000313" key="2">
    <source>
        <dbReference type="Proteomes" id="UP000759537"/>
    </source>
</evidence>
<gene>
    <name evidence="1" type="ORF">DFH94DRAFT_680962</name>
</gene>